<dbReference type="SUPFAM" id="SSF51182">
    <property type="entry name" value="RmlC-like cupins"/>
    <property type="match status" value="1"/>
</dbReference>
<dbReference type="Proteomes" id="UP001139648">
    <property type="component" value="Unassembled WGS sequence"/>
</dbReference>
<gene>
    <name evidence="9" type="ORF">HD597_006464</name>
</gene>
<dbReference type="InterPro" id="IPR014710">
    <property type="entry name" value="RmlC-like_jellyroll"/>
</dbReference>
<dbReference type="SUPFAM" id="SSF46689">
    <property type="entry name" value="Homeodomain-like"/>
    <property type="match status" value="1"/>
</dbReference>
<evidence type="ECO:0000256" key="1">
    <source>
        <dbReference type="ARBA" id="ARBA00022491"/>
    </source>
</evidence>
<keyword evidence="3 9" id="KW-0238">DNA-binding</keyword>
<evidence type="ECO:0000256" key="4">
    <source>
        <dbReference type="ARBA" id="ARBA00023163"/>
    </source>
</evidence>
<feature type="region of interest" description="Disordered" evidence="7">
    <location>
        <begin position="1"/>
        <end position="24"/>
    </location>
</feature>
<protein>
    <recommendedName>
        <fullName evidence="5">HTH-type transcriptional regulator RipA</fullName>
    </recommendedName>
    <alternativeName>
        <fullName evidence="6">Repressor of iron proteins A</fullName>
    </alternativeName>
</protein>
<dbReference type="CDD" id="cd06124">
    <property type="entry name" value="cupin_NimR-like_N"/>
    <property type="match status" value="1"/>
</dbReference>
<evidence type="ECO:0000313" key="10">
    <source>
        <dbReference type="Proteomes" id="UP001139648"/>
    </source>
</evidence>
<proteinExistence type="predicted"/>
<accession>A0A9X2GI15</accession>
<keyword evidence="1" id="KW-0678">Repressor</keyword>
<evidence type="ECO:0000259" key="8">
    <source>
        <dbReference type="PROSITE" id="PS01124"/>
    </source>
</evidence>
<dbReference type="Pfam" id="PF12833">
    <property type="entry name" value="HTH_18"/>
    <property type="match status" value="1"/>
</dbReference>
<feature type="compositionally biased region" description="Basic and acidic residues" evidence="7">
    <location>
        <begin position="118"/>
        <end position="166"/>
    </location>
</feature>
<comment type="caution">
    <text evidence="9">The sequence shown here is derived from an EMBL/GenBank/DDBJ whole genome shotgun (WGS) entry which is preliminary data.</text>
</comment>
<dbReference type="AlphaFoldDB" id="A0A9X2GI15"/>
<evidence type="ECO:0000256" key="7">
    <source>
        <dbReference type="SAM" id="MobiDB-lite"/>
    </source>
</evidence>
<evidence type="ECO:0000256" key="3">
    <source>
        <dbReference type="ARBA" id="ARBA00023125"/>
    </source>
</evidence>
<dbReference type="PRINTS" id="PR00032">
    <property type="entry name" value="HTHARAC"/>
</dbReference>
<reference evidence="9" key="1">
    <citation type="submission" date="2022-06" db="EMBL/GenBank/DDBJ databases">
        <title>Sequencing the genomes of 1000 actinobacteria strains.</title>
        <authorList>
            <person name="Klenk H.-P."/>
        </authorList>
    </citation>
    <scope>NUCLEOTIDE SEQUENCE</scope>
    <source>
        <strain evidence="9">DSM 46694</strain>
    </source>
</reference>
<dbReference type="PROSITE" id="PS01124">
    <property type="entry name" value="HTH_ARAC_FAMILY_2"/>
    <property type="match status" value="1"/>
</dbReference>
<dbReference type="SMART" id="SM00342">
    <property type="entry name" value="HTH_ARAC"/>
    <property type="match status" value="1"/>
</dbReference>
<keyword evidence="10" id="KW-1185">Reference proteome</keyword>
<name>A0A9X2GI15_9ACTN</name>
<evidence type="ECO:0000313" key="9">
    <source>
        <dbReference type="EMBL" id="MCP2359444.1"/>
    </source>
</evidence>
<dbReference type="InterPro" id="IPR018060">
    <property type="entry name" value="HTH_AraC"/>
</dbReference>
<evidence type="ECO:0000256" key="2">
    <source>
        <dbReference type="ARBA" id="ARBA00023015"/>
    </source>
</evidence>
<dbReference type="GO" id="GO:0043565">
    <property type="term" value="F:sequence-specific DNA binding"/>
    <property type="evidence" value="ECO:0007669"/>
    <property type="project" value="InterPro"/>
</dbReference>
<dbReference type="EMBL" id="JAMZEB010000002">
    <property type="protein sequence ID" value="MCP2359444.1"/>
    <property type="molecule type" value="Genomic_DNA"/>
</dbReference>
<dbReference type="FunFam" id="1.10.10.60:FF:000132">
    <property type="entry name" value="AraC family transcriptional regulator"/>
    <property type="match status" value="1"/>
</dbReference>
<dbReference type="InterPro" id="IPR020449">
    <property type="entry name" value="Tscrpt_reg_AraC-type_HTH"/>
</dbReference>
<keyword evidence="2" id="KW-0805">Transcription regulation</keyword>
<dbReference type="GO" id="GO:0003700">
    <property type="term" value="F:DNA-binding transcription factor activity"/>
    <property type="evidence" value="ECO:0007669"/>
    <property type="project" value="InterPro"/>
</dbReference>
<keyword evidence="4" id="KW-0804">Transcription</keyword>
<dbReference type="Pfam" id="PF07883">
    <property type="entry name" value="Cupin_2"/>
    <property type="match status" value="1"/>
</dbReference>
<evidence type="ECO:0000256" key="5">
    <source>
        <dbReference type="ARBA" id="ARBA00074140"/>
    </source>
</evidence>
<dbReference type="InterPro" id="IPR009057">
    <property type="entry name" value="Homeodomain-like_sf"/>
</dbReference>
<dbReference type="PANTHER" id="PTHR11019:SF199">
    <property type="entry name" value="HTH-TYPE TRANSCRIPTIONAL REGULATOR NIMR"/>
    <property type="match status" value="1"/>
</dbReference>
<dbReference type="InterPro" id="IPR011051">
    <property type="entry name" value="RmlC_Cupin_sf"/>
</dbReference>
<organism evidence="9 10">
    <name type="scientific">Nonomuraea thailandensis</name>
    <dbReference type="NCBI Taxonomy" id="1188745"/>
    <lineage>
        <taxon>Bacteria</taxon>
        <taxon>Bacillati</taxon>
        <taxon>Actinomycetota</taxon>
        <taxon>Actinomycetes</taxon>
        <taxon>Streptosporangiales</taxon>
        <taxon>Streptosporangiaceae</taxon>
        <taxon>Nonomuraea</taxon>
    </lineage>
</organism>
<sequence length="300" mass="32127">MMEIRHLPEAPTGRRPLAPGAGIDAHRHDTHQIAYASRGVISVTTGAGTWVAPANRALWVPAGTVHEHRAHGDTDLRLVGLTENPLGLDRPAVLAVGPLLRELIIAYTGDHHGRRSDRRGGDGRTGRDGDGRSGGERHTGGRDDSSRDDSSRDGSSRDGGGRDGGERGRLLAVLLDQLRHAPEQPLHLPTASDARLAAVCAALHRDPADNSTLARLAAMAGTSDRTLARLFRAELGMTFPQWRTQLRLHHALLLLAEGTPVTAVAHRCGWASASAFIDVFRRAFGYTPGRLRPAAGPRQA</sequence>
<feature type="region of interest" description="Disordered" evidence="7">
    <location>
        <begin position="111"/>
        <end position="166"/>
    </location>
</feature>
<dbReference type="RefSeq" id="WP_253746863.1">
    <property type="nucleotide sequence ID" value="NZ_BAABKA010000080.1"/>
</dbReference>
<dbReference type="InterPro" id="IPR013096">
    <property type="entry name" value="Cupin_2"/>
</dbReference>
<dbReference type="PANTHER" id="PTHR11019">
    <property type="entry name" value="HTH-TYPE TRANSCRIPTIONAL REGULATOR NIMR"/>
    <property type="match status" value="1"/>
</dbReference>
<evidence type="ECO:0000256" key="6">
    <source>
        <dbReference type="ARBA" id="ARBA00079449"/>
    </source>
</evidence>
<dbReference type="Gene3D" id="2.60.120.10">
    <property type="entry name" value="Jelly Rolls"/>
    <property type="match status" value="1"/>
</dbReference>
<dbReference type="Gene3D" id="1.10.10.60">
    <property type="entry name" value="Homeodomain-like"/>
    <property type="match status" value="1"/>
</dbReference>
<feature type="domain" description="HTH araC/xylS-type" evidence="8">
    <location>
        <begin position="197"/>
        <end position="294"/>
    </location>
</feature>